<protein>
    <recommendedName>
        <fullName evidence="3">Tyrosinase copper-binding domain-containing protein</fullName>
    </recommendedName>
</protein>
<dbReference type="AlphaFoldDB" id="W7I6B5"/>
<dbReference type="Proteomes" id="UP000024837">
    <property type="component" value="Unassembled WGS sequence"/>
</dbReference>
<dbReference type="OrthoDB" id="6132182at2759"/>
<evidence type="ECO:0000313" key="4">
    <source>
        <dbReference type="EMBL" id="EWC44315.1"/>
    </source>
</evidence>
<dbReference type="HOGENOM" id="CLU_035914_2_0_1"/>
<organism evidence="4 5">
    <name type="scientific">Drechslerella stenobrocha 248</name>
    <dbReference type="NCBI Taxonomy" id="1043628"/>
    <lineage>
        <taxon>Eukaryota</taxon>
        <taxon>Fungi</taxon>
        <taxon>Dikarya</taxon>
        <taxon>Ascomycota</taxon>
        <taxon>Pezizomycotina</taxon>
        <taxon>Orbiliomycetes</taxon>
        <taxon>Orbiliales</taxon>
        <taxon>Orbiliaceae</taxon>
        <taxon>Drechslerella</taxon>
    </lineage>
</organism>
<sequence>MYASPRCTKPLIRKEWRTLSVDERQSYTKAVLCLGNRQKAASISGIPGLRTRYDDFQGVHSIQTPYIHWVGHFILWHRYYIAAYEAALREVCGYRGAQPYWNWTIDNASGRDMIDWPVFNNHSGFGGNGPYVDGENLFGIPERRGGGCVPRGPFAYPSWTVNLGPGASLAYNPRCLKRDFSRPIMEWATNELVNWVMNVSRYEDFAYRLENVPVFTVPNVHGAGHFGVGGALGDLGDVYASPGDPLFYIHHSTLDRMLWRWQQRDLPRRLFDIGGPTIPFDYQNLQGPNITLGFQIGLGDLAPTVTLGEIMNLQGDILCYDYEG</sequence>
<proteinExistence type="predicted"/>
<evidence type="ECO:0000259" key="3">
    <source>
        <dbReference type="PROSITE" id="PS00498"/>
    </source>
</evidence>
<name>W7I6B5_9PEZI</name>
<evidence type="ECO:0000313" key="5">
    <source>
        <dbReference type="Proteomes" id="UP000024837"/>
    </source>
</evidence>
<dbReference type="EMBL" id="KI966443">
    <property type="protein sequence ID" value="EWC44315.1"/>
    <property type="molecule type" value="Genomic_DNA"/>
</dbReference>
<evidence type="ECO:0000256" key="1">
    <source>
        <dbReference type="ARBA" id="ARBA00022723"/>
    </source>
</evidence>
<keyword evidence="1" id="KW-0479">Metal-binding</keyword>
<dbReference type="InterPro" id="IPR008922">
    <property type="entry name" value="Di-copper_centre_dom_sf"/>
</dbReference>
<evidence type="ECO:0000256" key="2">
    <source>
        <dbReference type="ARBA" id="ARBA00023008"/>
    </source>
</evidence>
<dbReference type="GO" id="GO:0016491">
    <property type="term" value="F:oxidoreductase activity"/>
    <property type="evidence" value="ECO:0007669"/>
    <property type="project" value="InterPro"/>
</dbReference>
<keyword evidence="2" id="KW-0186">Copper</keyword>
<dbReference type="PRINTS" id="PR00092">
    <property type="entry name" value="TYROSINASE"/>
</dbReference>
<reference evidence="4 5" key="1">
    <citation type="submission" date="2013-05" db="EMBL/GenBank/DDBJ databases">
        <title>Drechslerella stenobrocha genome reveals carnivorous origination and mechanical trapping mechanism of predatory fungi.</title>
        <authorList>
            <person name="Liu X."/>
            <person name="Zhang W."/>
            <person name="Liu K."/>
        </authorList>
    </citation>
    <scope>NUCLEOTIDE SEQUENCE [LARGE SCALE GENOMIC DNA]</scope>
    <source>
        <strain evidence="4 5">248</strain>
    </source>
</reference>
<accession>W7I6B5</accession>
<dbReference type="SUPFAM" id="SSF48056">
    <property type="entry name" value="Di-copper centre-containing domain"/>
    <property type="match status" value="1"/>
</dbReference>
<gene>
    <name evidence="4" type="ORF">DRE_01141</name>
</gene>
<dbReference type="InterPro" id="IPR050316">
    <property type="entry name" value="Tyrosinase/Hemocyanin"/>
</dbReference>
<dbReference type="PROSITE" id="PS00498">
    <property type="entry name" value="TYROSINASE_2"/>
    <property type="match status" value="1"/>
</dbReference>
<dbReference type="InterPro" id="IPR002227">
    <property type="entry name" value="Tyrosinase_Cu-bd"/>
</dbReference>
<feature type="domain" description="Tyrosinase copper-binding" evidence="3">
    <location>
        <begin position="244"/>
        <end position="255"/>
    </location>
</feature>
<dbReference type="Pfam" id="PF00264">
    <property type="entry name" value="Tyrosinase"/>
    <property type="match status" value="1"/>
</dbReference>
<dbReference type="PANTHER" id="PTHR11474">
    <property type="entry name" value="TYROSINASE FAMILY MEMBER"/>
    <property type="match status" value="1"/>
</dbReference>
<dbReference type="GO" id="GO:0046872">
    <property type="term" value="F:metal ion binding"/>
    <property type="evidence" value="ECO:0007669"/>
    <property type="project" value="UniProtKB-KW"/>
</dbReference>
<keyword evidence="5" id="KW-1185">Reference proteome</keyword>
<dbReference type="Gene3D" id="1.10.1280.10">
    <property type="entry name" value="Di-copper center containing domain from catechol oxidase"/>
    <property type="match status" value="1"/>
</dbReference>
<dbReference type="PANTHER" id="PTHR11474:SF126">
    <property type="entry name" value="TYROSINASE-LIKE PROTEIN TYR-1-RELATED"/>
    <property type="match status" value="1"/>
</dbReference>